<feature type="region of interest" description="Disordered" evidence="1">
    <location>
        <begin position="1"/>
        <end position="355"/>
    </location>
</feature>
<evidence type="ECO:0000313" key="4">
    <source>
        <dbReference type="Proteomes" id="UP001369815"/>
    </source>
</evidence>
<gene>
    <name evidence="3" type="ORF">Daesc_006510</name>
</gene>
<feature type="compositionally biased region" description="Polar residues" evidence="1">
    <location>
        <begin position="1233"/>
        <end position="1248"/>
    </location>
</feature>
<feature type="compositionally biased region" description="Polar residues" evidence="1">
    <location>
        <begin position="620"/>
        <end position="638"/>
    </location>
</feature>
<dbReference type="Proteomes" id="UP001369815">
    <property type="component" value="Unassembled WGS sequence"/>
</dbReference>
<proteinExistence type="predicted"/>
<protein>
    <submittedName>
        <fullName evidence="3">Uncharacterized protein</fullName>
    </submittedName>
</protein>
<feature type="compositionally biased region" description="Basic and acidic residues" evidence="1">
    <location>
        <begin position="826"/>
        <end position="837"/>
    </location>
</feature>
<feature type="compositionally biased region" description="Low complexity" evidence="1">
    <location>
        <begin position="1194"/>
        <end position="1220"/>
    </location>
</feature>
<keyword evidence="2" id="KW-0472">Membrane</keyword>
<feature type="compositionally biased region" description="Pro residues" evidence="1">
    <location>
        <begin position="20"/>
        <end position="35"/>
    </location>
</feature>
<keyword evidence="2" id="KW-1133">Transmembrane helix</keyword>
<feature type="compositionally biased region" description="Low complexity" evidence="1">
    <location>
        <begin position="792"/>
        <end position="807"/>
    </location>
</feature>
<feature type="compositionally biased region" description="Basic residues" evidence="1">
    <location>
        <begin position="266"/>
        <end position="275"/>
    </location>
</feature>
<feature type="region of interest" description="Disordered" evidence="1">
    <location>
        <begin position="775"/>
        <end position="870"/>
    </location>
</feature>
<feature type="region of interest" description="Disordered" evidence="1">
    <location>
        <begin position="1180"/>
        <end position="1248"/>
    </location>
</feature>
<feature type="compositionally biased region" description="Low complexity" evidence="1">
    <location>
        <begin position="586"/>
        <end position="600"/>
    </location>
</feature>
<feature type="compositionally biased region" description="Polar residues" evidence="1">
    <location>
        <begin position="839"/>
        <end position="851"/>
    </location>
</feature>
<feature type="compositionally biased region" description="Basic and acidic residues" evidence="1">
    <location>
        <begin position="182"/>
        <end position="198"/>
    </location>
</feature>
<feature type="compositionally biased region" description="Basic and acidic residues" evidence="1">
    <location>
        <begin position="292"/>
        <end position="311"/>
    </location>
</feature>
<comment type="caution">
    <text evidence="3">The sequence shown here is derived from an EMBL/GenBank/DDBJ whole genome shotgun (WGS) entry which is preliminary data.</text>
</comment>
<keyword evidence="2" id="KW-0812">Transmembrane</keyword>
<sequence length="1349" mass="146686">MDDPWGSPWALPETTAKNDPPTPSPPKNLLSPPPRAFFGSVSNFQNQSPWATEDGLGEWTGTEQGDVAANVADWGVWAEPSSLISQSSPKPDEFGKRGSVTLPSSAATSPGLRPLPRSRTSSVYRHHSPDPWAAEISLQERKDDSSTPVNSFGIDNVDSQKELTKAPVLTVQTQDTANIPVTREDQDNIRIEESERILATESQVWEFPSPSPKTQKRQDSGFGSTPKVDIQDTLSRPPSALSLNSSNGADRQDSPITSIDEDTKSRLQRTSRKGSGKVQELVGMYDGLTKPSGEDPSRSARLELPRTESRGRSPSQARSTGGDTDFGDFEDARSEDARPASNSNIPCSPPRRSPFTALQSEDAYIEGHVKGSSERKVTSAATASVPVQQLFEKFGPIKFDVDPQLVDKLFPDIAQDIKGDENLKDSSGVPDQIIKDSFTTISERKTWYRLSRYGSMRKHDSGDDDNYHRVEWSTSRLHNDVIKIVRRWMEEDSISGRVTLGAGIRASVFNWDSSAAPVDLGKIFARKASTTHSRDTSLPATKHVLEQPAHPTNSHSQSISIKSPIKPPDSFPNKHRPASIPSFNWSSDTKSSPTTPSISSNQDEVDRVINSRQPVPKTVTAETTSHTTIQAPTQLNQEKLSEETEDDDDWGEMVSSPRIESQHDSALTTESISNTNNTPFVSNNNAASAPIINMGSVATARSSDVPPGVSTLMSEAIPPPTQGPSQPASLTVETSKVGAWPMVDFSVFEGVSAQTPKSPRQDTWPFADLSVFESPASGSTPTLTHSPKSKSKINPNPHNNNAVNTNRNEVKTAKAPLKAVLGPIESKTRKQDQDDIIKNINSTVGQSSADLNDNPMARKDSDKEQSSLVSDTNTELLYQSLEQYNQEQKRRKQPSFVLAALITLFFSSAGGFALAIVLMMQPAEMKFTCISRDLVLFASAIALLYICLHVRGARKNYRRKGSGPPQVYGQYLHASALLIARLAIAVWIAALVATAVMVAKPVASEGLARTAPYLNLVICVIAIPSSFVISASIESNPTPFATKGFSKESFLNGRASQSSGDLTEDLSVSRRASLRRNESNSASIATVPTAEIFQLGSSKTVEPKLKTTNSLTVRTEDVPNDRIKFELMANSPIGTTHTIRTASGSIPLSSVPRVLRVPPRLSKSPPQPVYNPGAWRTEWNDAAEQSRAPRVTKTSMDSSSTGHSTYSSTSDRTSHSSAPSKISHETSKGHRATPSTSIASSANRSRLSTVRYASQPEVAIRQAIRVIKNPNYSPAMRVATDKDQDVIKRPEPAMVSKGAREAHDDSKAPTLQRKLSNFSRPLPPSRDSEADSAIEMKIPGTFIHELSKT</sequence>
<name>A0AAX6MHL0_9PEZI</name>
<accession>A0AAX6MHL0</accession>
<organism evidence="3 4">
    <name type="scientific">Daldinia eschscholtzii</name>
    <dbReference type="NCBI Taxonomy" id="292717"/>
    <lineage>
        <taxon>Eukaryota</taxon>
        <taxon>Fungi</taxon>
        <taxon>Dikarya</taxon>
        <taxon>Ascomycota</taxon>
        <taxon>Pezizomycotina</taxon>
        <taxon>Sordariomycetes</taxon>
        <taxon>Xylariomycetidae</taxon>
        <taxon>Xylariales</taxon>
        <taxon>Hypoxylaceae</taxon>
        <taxon>Daldinia</taxon>
    </lineage>
</organism>
<reference evidence="3 4" key="1">
    <citation type="journal article" date="2024" name="Front Chem Biol">
        <title>Unveiling the potential of Daldinia eschscholtzii MFLUCC 19-0629 through bioactivity and bioinformatics studies for enhanced sustainable agriculture production.</title>
        <authorList>
            <person name="Brooks S."/>
            <person name="Weaver J.A."/>
            <person name="Klomchit A."/>
            <person name="Alharthi S.A."/>
            <person name="Onlamun T."/>
            <person name="Nurani R."/>
            <person name="Vong T.K."/>
            <person name="Alberti F."/>
            <person name="Greco C."/>
        </authorList>
    </citation>
    <scope>NUCLEOTIDE SEQUENCE [LARGE SCALE GENOMIC DNA]</scope>
    <source>
        <strain evidence="3">MFLUCC 19-0629</strain>
    </source>
</reference>
<feature type="region of interest" description="Disordered" evidence="1">
    <location>
        <begin position="547"/>
        <end position="651"/>
    </location>
</feature>
<keyword evidence="4" id="KW-1185">Reference proteome</keyword>
<feature type="compositionally biased region" description="Basic and acidic residues" evidence="1">
    <location>
        <begin position="856"/>
        <end position="865"/>
    </location>
</feature>
<evidence type="ECO:0000256" key="2">
    <source>
        <dbReference type="SAM" id="Phobius"/>
    </source>
</evidence>
<feature type="compositionally biased region" description="Polar residues" evidence="1">
    <location>
        <begin position="170"/>
        <end position="179"/>
    </location>
</feature>
<feature type="transmembrane region" description="Helical" evidence="2">
    <location>
        <begin position="930"/>
        <end position="951"/>
    </location>
</feature>
<feature type="transmembrane region" description="Helical" evidence="2">
    <location>
        <begin position="971"/>
        <end position="999"/>
    </location>
</feature>
<feature type="transmembrane region" description="Helical" evidence="2">
    <location>
        <begin position="1011"/>
        <end position="1033"/>
    </location>
</feature>
<feature type="compositionally biased region" description="Polar residues" evidence="1">
    <location>
        <begin position="40"/>
        <end position="50"/>
    </location>
</feature>
<dbReference type="EMBL" id="JBANMG010000006">
    <property type="protein sequence ID" value="KAK6951984.1"/>
    <property type="molecule type" value="Genomic_DNA"/>
</dbReference>
<feature type="compositionally biased region" description="Basic and acidic residues" evidence="1">
    <location>
        <begin position="1298"/>
        <end position="1307"/>
    </location>
</feature>
<feature type="transmembrane region" description="Helical" evidence="2">
    <location>
        <begin position="896"/>
        <end position="918"/>
    </location>
</feature>
<evidence type="ECO:0000256" key="1">
    <source>
        <dbReference type="SAM" id="MobiDB-lite"/>
    </source>
</evidence>
<feature type="compositionally biased region" description="Polar residues" evidence="1">
    <location>
        <begin position="776"/>
        <end position="785"/>
    </location>
</feature>
<evidence type="ECO:0000313" key="3">
    <source>
        <dbReference type="EMBL" id="KAK6951984.1"/>
    </source>
</evidence>
<feature type="compositionally biased region" description="Polar residues" evidence="1">
    <location>
        <begin position="232"/>
        <end position="257"/>
    </location>
</feature>
<feature type="region of interest" description="Disordered" evidence="1">
    <location>
        <begin position="1286"/>
        <end position="1336"/>
    </location>
</feature>